<dbReference type="EMBL" id="BCMS01000002">
    <property type="protein sequence ID" value="GAQ23239.1"/>
    <property type="molecule type" value="Genomic_DNA"/>
</dbReference>
<dbReference type="PANTHER" id="PTHR42993">
    <property type="entry name" value="MAOC-LIKE DEHYDRATASE DOMAIN-CONTAINING PROTEIN"/>
    <property type="match status" value="1"/>
</dbReference>
<feature type="domain" description="MaoC-like" evidence="1">
    <location>
        <begin position="14"/>
        <end position="131"/>
    </location>
</feature>
<proteinExistence type="predicted"/>
<evidence type="ECO:0000313" key="3">
    <source>
        <dbReference type="Proteomes" id="UP000056209"/>
    </source>
</evidence>
<organism evidence="2 3">
    <name type="scientific">Deinococcus grandis</name>
    <dbReference type="NCBI Taxonomy" id="57498"/>
    <lineage>
        <taxon>Bacteria</taxon>
        <taxon>Thermotogati</taxon>
        <taxon>Deinococcota</taxon>
        <taxon>Deinococci</taxon>
        <taxon>Deinococcales</taxon>
        <taxon>Deinococcaceae</taxon>
        <taxon>Deinococcus</taxon>
    </lineage>
</organism>
<dbReference type="CDD" id="cd03450">
    <property type="entry name" value="NodN"/>
    <property type="match status" value="1"/>
</dbReference>
<evidence type="ECO:0000259" key="1">
    <source>
        <dbReference type="Pfam" id="PF01575"/>
    </source>
</evidence>
<evidence type="ECO:0000313" key="2">
    <source>
        <dbReference type="EMBL" id="GAQ23239.1"/>
    </source>
</evidence>
<dbReference type="PANTHER" id="PTHR42993:SF1">
    <property type="entry name" value="MAOC-LIKE DEHYDRATASE DOMAIN-CONTAINING PROTEIN"/>
    <property type="match status" value="1"/>
</dbReference>
<accession>A0A100HPG7</accession>
<gene>
    <name evidence="2" type="ORF">DEIGR_200094</name>
</gene>
<dbReference type="RefSeq" id="WP_058978968.1">
    <property type="nucleotide sequence ID" value="NZ_BCMS01000002.1"/>
</dbReference>
<keyword evidence="3" id="KW-1185">Reference proteome</keyword>
<dbReference type="OrthoDB" id="9801625at2"/>
<protein>
    <submittedName>
        <fullName evidence="2">MaoC-like dehydratase</fullName>
    </submittedName>
</protein>
<dbReference type="InterPro" id="IPR039375">
    <property type="entry name" value="NodN-like"/>
</dbReference>
<dbReference type="InterPro" id="IPR029069">
    <property type="entry name" value="HotDog_dom_sf"/>
</dbReference>
<dbReference type="Gene3D" id="3.10.129.10">
    <property type="entry name" value="Hotdog Thioesterase"/>
    <property type="match status" value="1"/>
</dbReference>
<dbReference type="AlphaFoldDB" id="A0A100HPG7"/>
<reference evidence="3" key="1">
    <citation type="submission" date="2015-11" db="EMBL/GenBank/DDBJ databases">
        <title>Draft Genome Sequence of the Radioresistant Bacterium Deinococcus grandis, Isolated from Freshwater Fish in Japan.</title>
        <authorList>
            <person name="Satoh K."/>
            <person name="Onodera T."/>
            <person name="Omoso K."/>
            <person name="Takeda-Yano K."/>
            <person name="Katayama T."/>
            <person name="Oono Y."/>
            <person name="Narumi I."/>
        </authorList>
    </citation>
    <scope>NUCLEOTIDE SEQUENCE [LARGE SCALE GENOMIC DNA]</scope>
    <source>
        <strain evidence="3">ATCC 43672</strain>
    </source>
</reference>
<comment type="caution">
    <text evidence="2">The sequence shown here is derived from an EMBL/GenBank/DDBJ whole genome shotgun (WGS) entry which is preliminary data.</text>
</comment>
<dbReference type="Pfam" id="PF01575">
    <property type="entry name" value="MaoC_dehydratas"/>
    <property type="match status" value="1"/>
</dbReference>
<name>A0A100HPG7_9DEIO</name>
<sequence>MTAPAGIRPDELAAHVGQEVALSDWITVDQTRIDAFAHATGDHQFIHVDQEKAAQGPFGGTIAHGFLTLSLLAGEFMTHGGAPHIDGARLTVNYGLNRVRFITPVRAGSRLRNRAVLQSAEPGQGFVQITVANTIEIEGADKPACTAESVFRVYL</sequence>
<dbReference type="Proteomes" id="UP000056209">
    <property type="component" value="Unassembled WGS sequence"/>
</dbReference>
<dbReference type="SUPFAM" id="SSF54637">
    <property type="entry name" value="Thioesterase/thiol ester dehydrase-isomerase"/>
    <property type="match status" value="1"/>
</dbReference>
<dbReference type="InterPro" id="IPR002539">
    <property type="entry name" value="MaoC-like_dom"/>
</dbReference>